<dbReference type="GO" id="GO:0000155">
    <property type="term" value="F:phosphorelay sensor kinase activity"/>
    <property type="evidence" value="ECO:0007669"/>
    <property type="project" value="TreeGrafter"/>
</dbReference>
<evidence type="ECO:0000256" key="6">
    <source>
        <dbReference type="ARBA" id="ARBA00022777"/>
    </source>
</evidence>
<dbReference type="InterPro" id="IPR005467">
    <property type="entry name" value="His_kinase_dom"/>
</dbReference>
<feature type="domain" description="Response regulatory" evidence="9">
    <location>
        <begin position="227"/>
        <end position="343"/>
    </location>
</feature>
<evidence type="ECO:0000256" key="1">
    <source>
        <dbReference type="ARBA" id="ARBA00000085"/>
    </source>
</evidence>
<name>A0A849KFK8_9BURK</name>
<dbReference type="RefSeq" id="WP_171557676.1">
    <property type="nucleotide sequence ID" value="NZ_JABFCS010000001.1"/>
</dbReference>
<sequence>MHILASAESLPPKLGWARDVIGRQADHMSRLIDDLLDVSRIVQGKVAVKPEKLQLTTLIERSVEASAPRLAARDQVLDVVLPQECIELDGDSVRLSQVLSNLINNACKFSPVKSRIRLEAQYGEGELTIRVKDEGAGISPEFLPHMFDLFAQADQSLDRSQGGLGIGLTLVKHLVELHGGRVWASSEGLGKGAEVNLALPAHVGTAAPEPLPSVTHRPVPSQGAASRILVVDDLQASAETLMTLLEMEGFQVRVAHEGQEALAIAREFKPHVVLLDIGLPGMNGFEVAHGLRRQPESQDALLIALTGYGEAESRSRSAQAGFDFHMVKPADVNLLLSMLADPDEARKAAVTA</sequence>
<evidence type="ECO:0000256" key="3">
    <source>
        <dbReference type="ARBA" id="ARBA00012438"/>
    </source>
</evidence>
<dbReference type="InterPro" id="IPR001789">
    <property type="entry name" value="Sig_transdc_resp-reg_receiver"/>
</dbReference>
<dbReference type="EC" id="2.7.13.3" evidence="3"/>
<dbReference type="AlphaFoldDB" id="A0A849KFK8"/>
<dbReference type="InterPro" id="IPR004358">
    <property type="entry name" value="Sig_transdc_His_kin-like_C"/>
</dbReference>
<feature type="modified residue" description="4-aspartylphosphate" evidence="7">
    <location>
        <position position="276"/>
    </location>
</feature>
<organism evidence="10 11">
    <name type="scientific">Ramlibacter montanisoli</name>
    <dbReference type="NCBI Taxonomy" id="2732512"/>
    <lineage>
        <taxon>Bacteria</taxon>
        <taxon>Pseudomonadati</taxon>
        <taxon>Pseudomonadota</taxon>
        <taxon>Betaproteobacteria</taxon>
        <taxon>Burkholderiales</taxon>
        <taxon>Comamonadaceae</taxon>
        <taxon>Ramlibacter</taxon>
    </lineage>
</organism>
<dbReference type="InterPro" id="IPR003594">
    <property type="entry name" value="HATPase_dom"/>
</dbReference>
<evidence type="ECO:0000256" key="5">
    <source>
        <dbReference type="ARBA" id="ARBA00022679"/>
    </source>
</evidence>
<dbReference type="PANTHER" id="PTHR43547">
    <property type="entry name" value="TWO-COMPONENT HISTIDINE KINASE"/>
    <property type="match status" value="1"/>
</dbReference>
<keyword evidence="6" id="KW-0418">Kinase</keyword>
<keyword evidence="11" id="KW-1185">Reference proteome</keyword>
<proteinExistence type="predicted"/>
<evidence type="ECO:0000313" key="10">
    <source>
        <dbReference type="EMBL" id="NNU42973.1"/>
    </source>
</evidence>
<dbReference type="EMBL" id="JABFCS010000001">
    <property type="protein sequence ID" value="NNU42973.1"/>
    <property type="molecule type" value="Genomic_DNA"/>
</dbReference>
<gene>
    <name evidence="10" type="ORF">HK415_07050</name>
</gene>
<dbReference type="SUPFAM" id="SSF55874">
    <property type="entry name" value="ATPase domain of HSP90 chaperone/DNA topoisomerase II/histidine kinase"/>
    <property type="match status" value="1"/>
</dbReference>
<comment type="catalytic activity">
    <reaction evidence="1">
        <text>ATP + protein L-histidine = ADP + protein N-phospho-L-histidine.</text>
        <dbReference type="EC" id="2.7.13.3"/>
    </reaction>
</comment>
<evidence type="ECO:0000256" key="4">
    <source>
        <dbReference type="ARBA" id="ARBA00022553"/>
    </source>
</evidence>
<protein>
    <recommendedName>
        <fullName evidence="3">histidine kinase</fullName>
        <ecNumber evidence="3">2.7.13.3</ecNumber>
    </recommendedName>
</protein>
<dbReference type="Gene3D" id="3.40.50.2300">
    <property type="match status" value="1"/>
</dbReference>
<dbReference type="CDD" id="cd17580">
    <property type="entry name" value="REC_2_DhkD-like"/>
    <property type="match status" value="1"/>
</dbReference>
<comment type="caution">
    <text evidence="10">The sequence shown here is derived from an EMBL/GenBank/DDBJ whole genome shotgun (WGS) entry which is preliminary data.</text>
</comment>
<evidence type="ECO:0000256" key="7">
    <source>
        <dbReference type="PROSITE-ProRule" id="PRU00169"/>
    </source>
</evidence>
<dbReference type="SMART" id="SM00448">
    <property type="entry name" value="REC"/>
    <property type="match status" value="1"/>
</dbReference>
<evidence type="ECO:0000313" key="11">
    <source>
        <dbReference type="Proteomes" id="UP000552954"/>
    </source>
</evidence>
<evidence type="ECO:0000259" key="8">
    <source>
        <dbReference type="PROSITE" id="PS50109"/>
    </source>
</evidence>
<dbReference type="SUPFAM" id="SSF52172">
    <property type="entry name" value="CheY-like"/>
    <property type="match status" value="1"/>
</dbReference>
<dbReference type="FunFam" id="3.30.565.10:FF:000006">
    <property type="entry name" value="Sensor histidine kinase WalK"/>
    <property type="match status" value="1"/>
</dbReference>
<keyword evidence="4 7" id="KW-0597">Phosphoprotein</keyword>
<dbReference type="SMART" id="SM00387">
    <property type="entry name" value="HATPase_c"/>
    <property type="match status" value="1"/>
</dbReference>
<dbReference type="Pfam" id="PF00072">
    <property type="entry name" value="Response_reg"/>
    <property type="match status" value="1"/>
</dbReference>
<evidence type="ECO:0000259" key="9">
    <source>
        <dbReference type="PROSITE" id="PS50110"/>
    </source>
</evidence>
<dbReference type="InterPro" id="IPR036890">
    <property type="entry name" value="HATPase_C_sf"/>
</dbReference>
<reference evidence="10 11" key="2">
    <citation type="submission" date="2020-06" db="EMBL/GenBank/DDBJ databases">
        <title>Ramlibacter rhizophilus sp. nov., isolated from rhizosphere soil of national flower Mugunghwa from South Korea.</title>
        <authorList>
            <person name="Zheng-Fei Y."/>
            <person name="Huan T."/>
        </authorList>
    </citation>
    <scope>NUCLEOTIDE SEQUENCE [LARGE SCALE GENOMIC DNA]</scope>
    <source>
        <strain evidence="10 11">B156</strain>
    </source>
</reference>
<keyword evidence="5" id="KW-0808">Transferase</keyword>
<comment type="subcellular location">
    <subcellularLocation>
        <location evidence="2">Cell inner membrane</location>
        <topology evidence="2">Multi-pass membrane protein</topology>
    </subcellularLocation>
</comment>
<dbReference type="Gene3D" id="3.30.565.10">
    <property type="entry name" value="Histidine kinase-like ATPase, C-terminal domain"/>
    <property type="match status" value="1"/>
</dbReference>
<dbReference type="GO" id="GO:0005886">
    <property type="term" value="C:plasma membrane"/>
    <property type="evidence" value="ECO:0007669"/>
    <property type="project" value="UniProtKB-SubCell"/>
</dbReference>
<dbReference type="PROSITE" id="PS50110">
    <property type="entry name" value="RESPONSE_REGULATORY"/>
    <property type="match status" value="1"/>
</dbReference>
<accession>A0A849KFK8</accession>
<dbReference type="PANTHER" id="PTHR43547:SF2">
    <property type="entry name" value="HYBRID SIGNAL TRANSDUCTION HISTIDINE KINASE C"/>
    <property type="match status" value="1"/>
</dbReference>
<dbReference type="Proteomes" id="UP000552954">
    <property type="component" value="Unassembled WGS sequence"/>
</dbReference>
<dbReference type="PROSITE" id="PS50109">
    <property type="entry name" value="HIS_KIN"/>
    <property type="match status" value="1"/>
</dbReference>
<dbReference type="Pfam" id="PF02518">
    <property type="entry name" value="HATPase_c"/>
    <property type="match status" value="1"/>
</dbReference>
<evidence type="ECO:0000256" key="2">
    <source>
        <dbReference type="ARBA" id="ARBA00004429"/>
    </source>
</evidence>
<feature type="domain" description="Histidine kinase" evidence="8">
    <location>
        <begin position="1"/>
        <end position="203"/>
    </location>
</feature>
<reference evidence="10 11" key="1">
    <citation type="submission" date="2020-05" db="EMBL/GenBank/DDBJ databases">
        <authorList>
            <person name="Khan S.A."/>
            <person name="Jeon C.O."/>
            <person name="Chun B.H."/>
        </authorList>
    </citation>
    <scope>NUCLEOTIDE SEQUENCE [LARGE SCALE GENOMIC DNA]</scope>
    <source>
        <strain evidence="10 11">B156</strain>
    </source>
</reference>
<dbReference type="PRINTS" id="PR00344">
    <property type="entry name" value="BCTRLSENSOR"/>
</dbReference>
<dbReference type="InterPro" id="IPR011006">
    <property type="entry name" value="CheY-like_superfamily"/>
</dbReference>